<dbReference type="GO" id="GO:0042597">
    <property type="term" value="C:periplasmic space"/>
    <property type="evidence" value="ECO:0007669"/>
    <property type="project" value="InterPro"/>
</dbReference>
<dbReference type="InterPro" id="IPR000189">
    <property type="entry name" value="Transglyc_AS"/>
</dbReference>
<dbReference type="GO" id="GO:0004553">
    <property type="term" value="F:hydrolase activity, hydrolyzing O-glycosyl compounds"/>
    <property type="evidence" value="ECO:0007669"/>
    <property type="project" value="InterPro"/>
</dbReference>
<dbReference type="Gene3D" id="1.10.530.10">
    <property type="match status" value="1"/>
</dbReference>
<dbReference type="SUPFAM" id="SSF53955">
    <property type="entry name" value="Lysozyme-like"/>
    <property type="match status" value="1"/>
</dbReference>
<dbReference type="STRING" id="938405.SAMN02927895_00600"/>
<dbReference type="GO" id="GO:0008933">
    <property type="term" value="F:peptidoglycan lytic transglycosylase activity"/>
    <property type="evidence" value="ECO:0007669"/>
    <property type="project" value="InterPro"/>
</dbReference>
<dbReference type="PANTHER" id="PTHR37423">
    <property type="entry name" value="SOLUBLE LYTIC MUREIN TRANSGLYCOSYLASE-RELATED"/>
    <property type="match status" value="1"/>
</dbReference>
<evidence type="ECO:0000259" key="5">
    <source>
        <dbReference type="Pfam" id="PF01464"/>
    </source>
</evidence>
<dbReference type="AlphaFoldDB" id="A0A1G6K6L8"/>
<dbReference type="InterPro" id="IPR008258">
    <property type="entry name" value="Transglycosylase_SLT_dom_1"/>
</dbReference>
<dbReference type="GO" id="GO:0000270">
    <property type="term" value="P:peptidoglycan metabolic process"/>
    <property type="evidence" value="ECO:0007669"/>
    <property type="project" value="InterPro"/>
</dbReference>
<evidence type="ECO:0000256" key="1">
    <source>
        <dbReference type="ARBA" id="ARBA00007734"/>
    </source>
</evidence>
<evidence type="ECO:0000256" key="3">
    <source>
        <dbReference type="ARBA" id="ARBA00022729"/>
    </source>
</evidence>
<evidence type="ECO:0000256" key="2">
    <source>
        <dbReference type="ARBA" id="ARBA00009387"/>
    </source>
</evidence>
<dbReference type="Pfam" id="PF01464">
    <property type="entry name" value="SLT"/>
    <property type="match status" value="1"/>
</dbReference>
<feature type="signal peptide" evidence="4">
    <location>
        <begin position="1"/>
        <end position="23"/>
    </location>
</feature>
<evidence type="ECO:0000313" key="7">
    <source>
        <dbReference type="Proteomes" id="UP000198925"/>
    </source>
</evidence>
<dbReference type="GO" id="GO:0016020">
    <property type="term" value="C:membrane"/>
    <property type="evidence" value="ECO:0007669"/>
    <property type="project" value="InterPro"/>
</dbReference>
<sequence length="659" mass="70838">MRRRTVLALPAMLAMAPWPPALAQTAPGGAEALRAAGRQAMALANAQRWAEADAAAQSADPLIRKLVTWMRLQSRGSGAGAPEIVAFTLANPDWPAQDALSRRAEEALALDPNDTLTAEYFAARTPRGLEGYQRLADALARAGRGEEAAKIIRVGWQEALADPLAEPAYLDRNAASLTPEHHWQRFNRLALARDAAGAGRSLAYLDPARQGIAAARLAYAADGADADLPALATAAASDAALAFERARWLRRRDRDAEAAACWATSPAPSPEIARAAWPERQLLARKLIRLGDARTAYAVAARHGIEVPGEPRQEAEFLAGFIALRRLEDAASAERHFLLLSEGSRSVITRARALYWQGRALAARGDTATARQRYAAAAEFPVTFYGQLAALALGEDGAALSARIARTPAPAPSTRQATAFQERELARLVLALADIGETRRARTILLRIEEGATDPAERVLAAQLGTRIGRPDHAVWVARRAGATGLMLLADGWPTPYPAPAEGPEPALTYAITRQESNFDPEAVSSANARGLMQLLPGTAQQVARRLGLPYTPGMLTTDPAMNMRLGAGYLAQLLERFGGTLPFAIAGYNAGPGRVDEWIGTFGDPRSGVIAMLDWMELIPFAETRNYVQRVIENMAIYRARDAAAVGQPHPMTRWLAA</sequence>
<protein>
    <submittedName>
        <fullName evidence="6">Soluble lytic murein transglycosylase</fullName>
    </submittedName>
</protein>
<proteinExistence type="inferred from homology"/>
<organism evidence="6 7">
    <name type="scientific">Belnapia rosea</name>
    <dbReference type="NCBI Taxonomy" id="938405"/>
    <lineage>
        <taxon>Bacteria</taxon>
        <taxon>Pseudomonadati</taxon>
        <taxon>Pseudomonadota</taxon>
        <taxon>Alphaproteobacteria</taxon>
        <taxon>Acetobacterales</taxon>
        <taxon>Roseomonadaceae</taxon>
        <taxon>Belnapia</taxon>
    </lineage>
</organism>
<feature type="domain" description="Transglycosylase SLT" evidence="5">
    <location>
        <begin position="503"/>
        <end position="604"/>
    </location>
</feature>
<dbReference type="Gene3D" id="1.25.20.10">
    <property type="entry name" value="Bacterial muramidases"/>
    <property type="match status" value="1"/>
</dbReference>
<reference evidence="6 7" key="1">
    <citation type="submission" date="2016-10" db="EMBL/GenBank/DDBJ databases">
        <authorList>
            <person name="de Groot N.N."/>
        </authorList>
    </citation>
    <scope>NUCLEOTIDE SEQUENCE [LARGE SCALE GENOMIC DNA]</scope>
    <source>
        <strain evidence="6 7">CPCC 100156</strain>
    </source>
</reference>
<dbReference type="InterPro" id="IPR008939">
    <property type="entry name" value="Lytic_TGlycosylase_superhlx_U"/>
</dbReference>
<evidence type="ECO:0000256" key="4">
    <source>
        <dbReference type="SAM" id="SignalP"/>
    </source>
</evidence>
<comment type="similarity">
    <text evidence="1">Belongs to the transglycosylase Slt family.</text>
</comment>
<keyword evidence="7" id="KW-1185">Reference proteome</keyword>
<dbReference type="Proteomes" id="UP000198925">
    <property type="component" value="Unassembled WGS sequence"/>
</dbReference>
<feature type="chain" id="PRO_5011568536" evidence="4">
    <location>
        <begin position="24"/>
        <end position="659"/>
    </location>
</feature>
<evidence type="ECO:0000313" key="6">
    <source>
        <dbReference type="EMBL" id="SDC26689.1"/>
    </source>
</evidence>
<dbReference type="EMBL" id="FMZX01000001">
    <property type="protein sequence ID" value="SDC26689.1"/>
    <property type="molecule type" value="Genomic_DNA"/>
</dbReference>
<name>A0A1G6K6L8_9PROT</name>
<dbReference type="InterPro" id="IPR023346">
    <property type="entry name" value="Lysozyme-like_dom_sf"/>
</dbReference>
<dbReference type="CDD" id="cd13401">
    <property type="entry name" value="Slt70-like"/>
    <property type="match status" value="1"/>
</dbReference>
<dbReference type="RefSeq" id="WP_090659986.1">
    <property type="nucleotide sequence ID" value="NZ_FMZX01000001.1"/>
</dbReference>
<dbReference type="SUPFAM" id="SSF48435">
    <property type="entry name" value="Bacterial muramidases"/>
    <property type="match status" value="1"/>
</dbReference>
<dbReference type="PROSITE" id="PS00922">
    <property type="entry name" value="TRANSGLYCOSYLASE"/>
    <property type="match status" value="1"/>
</dbReference>
<comment type="similarity">
    <text evidence="2">Belongs to the virb1 family.</text>
</comment>
<keyword evidence="3 4" id="KW-0732">Signal</keyword>
<dbReference type="PANTHER" id="PTHR37423:SF2">
    <property type="entry name" value="MEMBRANE-BOUND LYTIC MUREIN TRANSGLYCOSYLASE C"/>
    <property type="match status" value="1"/>
</dbReference>
<accession>A0A1G6K6L8</accession>
<gene>
    <name evidence="6" type="ORF">SAMN04487779_1001408</name>
</gene>